<dbReference type="SMART" id="SM00244">
    <property type="entry name" value="PHB"/>
    <property type="match status" value="1"/>
</dbReference>
<dbReference type="AlphaFoldDB" id="A0A914GYV5"/>
<dbReference type="GO" id="GO:0005886">
    <property type="term" value="C:plasma membrane"/>
    <property type="evidence" value="ECO:0007669"/>
    <property type="project" value="InterPro"/>
</dbReference>
<dbReference type="FunFam" id="3.30.479.30:FF:000002">
    <property type="entry name" value="band 7 protein AGAP004871"/>
    <property type="match status" value="1"/>
</dbReference>
<dbReference type="PANTHER" id="PTHR10264:SF66">
    <property type="entry name" value="BAND 7 DOMAIN-CONTAINING PROTEIN"/>
    <property type="match status" value="1"/>
</dbReference>
<evidence type="ECO:0000313" key="8">
    <source>
        <dbReference type="WBParaSite" id="Gr19_v10_g12392.t1"/>
    </source>
</evidence>
<name>A0A914GYV5_GLORO</name>
<dbReference type="InterPro" id="IPR043202">
    <property type="entry name" value="Band-7_stomatin-like"/>
</dbReference>
<keyword evidence="5" id="KW-1133">Transmembrane helix</keyword>
<dbReference type="Gene3D" id="3.30.479.30">
    <property type="entry name" value="Band 7 domain"/>
    <property type="match status" value="1"/>
</dbReference>
<keyword evidence="7" id="KW-1185">Reference proteome</keyword>
<evidence type="ECO:0000256" key="3">
    <source>
        <dbReference type="ARBA" id="ARBA00023136"/>
    </source>
</evidence>
<evidence type="ECO:0000256" key="2">
    <source>
        <dbReference type="ARBA" id="ARBA00008164"/>
    </source>
</evidence>
<dbReference type="Proteomes" id="UP000887572">
    <property type="component" value="Unplaced"/>
</dbReference>
<sequence>MSLYVPQELNTSAMPPILIPFAGGMTRQNLMSRIRMHNLQVPGQDNTLGGLAGSKLATINVEMSLRCPPQICRAATAPLPQLPQQLLRVPSEQHTMRHKISFDPTIQVTHLKSARKHSLIHSADSRRFCFGIRSLVRSFYWPNSKFVPTHQFAILLAMSGRIPPSSFHSAPPSPRPSPSPYGPLARHQFSMRRCRAVDSQEDGQSSTSAGGDGFRQTVAVMRRTPEAFAPPVLFRPGTPPLPTVPMRRLTRFQLDPNRLAPPSVYALGITDGEAPPQRKDTVEKIPIRARSQSWLIRTRHLLDDEKVGKCPPIISKCLYILSVLLLVLTFPFCIPFCLRVSKEYERAVVFRLGRLIKRGTKGPGMFFIMPCIDTFKMVDLRVLSFDVPPQEILSRDTVTVSVEAVIYFRISNPVISVTNVNDAQFSTKLLAQTTLRNVLGTKTLSEILQERDIISSITEKVLDDGTDPWGVKVERVEIKDIRLPQQLMKSMAAEAEAARDARAKIIAADGERSASRSMVQAADVIRGNKVSLHLRYLQTLIRISSVHNHTYVVPIPLEMIKRLMHRLRKRNLHTTL</sequence>
<dbReference type="PANTHER" id="PTHR10264">
    <property type="entry name" value="BAND 7 PROTEIN-RELATED"/>
    <property type="match status" value="1"/>
</dbReference>
<feature type="domain" description="Band 7" evidence="6">
    <location>
        <begin position="336"/>
        <end position="495"/>
    </location>
</feature>
<dbReference type="WBParaSite" id="Gr19_v10_g12392.t1">
    <property type="protein sequence ID" value="Gr19_v10_g12392.t1"/>
    <property type="gene ID" value="Gr19_v10_g12392"/>
</dbReference>
<protein>
    <submittedName>
        <fullName evidence="8">Band 7 domain-containing protein</fullName>
    </submittedName>
</protein>
<comment type="subcellular location">
    <subcellularLocation>
        <location evidence="1">Membrane</location>
    </subcellularLocation>
</comment>
<dbReference type="PROSITE" id="PS01270">
    <property type="entry name" value="BAND_7"/>
    <property type="match status" value="1"/>
</dbReference>
<dbReference type="InterPro" id="IPR018080">
    <property type="entry name" value="Band_7/stomatin-like_CS"/>
</dbReference>
<feature type="transmembrane region" description="Helical" evidence="5">
    <location>
        <begin position="318"/>
        <end position="338"/>
    </location>
</feature>
<dbReference type="Gene3D" id="6.10.250.2090">
    <property type="match status" value="1"/>
</dbReference>
<keyword evidence="3 5" id="KW-0472">Membrane</keyword>
<dbReference type="InterPro" id="IPR001107">
    <property type="entry name" value="Band_7"/>
</dbReference>
<dbReference type="InterPro" id="IPR001972">
    <property type="entry name" value="Stomatin_HflK_fam"/>
</dbReference>
<evidence type="ECO:0000256" key="4">
    <source>
        <dbReference type="SAM" id="MobiDB-lite"/>
    </source>
</evidence>
<evidence type="ECO:0000313" key="7">
    <source>
        <dbReference type="Proteomes" id="UP000887572"/>
    </source>
</evidence>
<dbReference type="InterPro" id="IPR036013">
    <property type="entry name" value="Band_7/SPFH_dom_sf"/>
</dbReference>
<proteinExistence type="inferred from homology"/>
<evidence type="ECO:0000256" key="1">
    <source>
        <dbReference type="ARBA" id="ARBA00004370"/>
    </source>
</evidence>
<evidence type="ECO:0000256" key="5">
    <source>
        <dbReference type="SAM" id="Phobius"/>
    </source>
</evidence>
<organism evidence="7 8">
    <name type="scientific">Globodera rostochiensis</name>
    <name type="common">Golden nematode worm</name>
    <name type="synonym">Heterodera rostochiensis</name>
    <dbReference type="NCBI Taxonomy" id="31243"/>
    <lineage>
        <taxon>Eukaryota</taxon>
        <taxon>Metazoa</taxon>
        <taxon>Ecdysozoa</taxon>
        <taxon>Nematoda</taxon>
        <taxon>Chromadorea</taxon>
        <taxon>Rhabditida</taxon>
        <taxon>Tylenchina</taxon>
        <taxon>Tylenchomorpha</taxon>
        <taxon>Tylenchoidea</taxon>
        <taxon>Heteroderidae</taxon>
        <taxon>Heteroderinae</taxon>
        <taxon>Globodera</taxon>
    </lineage>
</organism>
<dbReference type="Pfam" id="PF01145">
    <property type="entry name" value="Band_7"/>
    <property type="match status" value="1"/>
</dbReference>
<feature type="region of interest" description="Disordered" evidence="4">
    <location>
        <begin position="165"/>
        <end position="214"/>
    </location>
</feature>
<keyword evidence="5" id="KW-0812">Transmembrane</keyword>
<comment type="similarity">
    <text evidence="2">Belongs to the band 7/mec-2 family.</text>
</comment>
<evidence type="ECO:0000259" key="6">
    <source>
        <dbReference type="SMART" id="SM00244"/>
    </source>
</evidence>
<dbReference type="PRINTS" id="PR00721">
    <property type="entry name" value="STOMATIN"/>
</dbReference>
<accession>A0A914GYV5</accession>
<reference evidence="8" key="1">
    <citation type="submission" date="2022-11" db="UniProtKB">
        <authorList>
            <consortium name="WormBaseParasite"/>
        </authorList>
    </citation>
    <scope>IDENTIFICATION</scope>
</reference>
<dbReference type="SUPFAM" id="SSF117892">
    <property type="entry name" value="Band 7/SPFH domain"/>
    <property type="match status" value="1"/>
</dbReference>
<feature type="compositionally biased region" description="Pro residues" evidence="4">
    <location>
        <begin position="171"/>
        <end position="181"/>
    </location>
</feature>